<keyword evidence="10" id="KW-1185">Reference proteome</keyword>
<keyword evidence="5 7" id="KW-0472">Membrane</keyword>
<evidence type="ECO:0000256" key="5">
    <source>
        <dbReference type="ARBA" id="ARBA00023136"/>
    </source>
</evidence>
<evidence type="ECO:0000256" key="4">
    <source>
        <dbReference type="ARBA" id="ARBA00022989"/>
    </source>
</evidence>
<feature type="transmembrane region" description="Helical" evidence="7">
    <location>
        <begin position="202"/>
        <end position="224"/>
    </location>
</feature>
<comment type="similarity">
    <text evidence="2">Belongs to the drug/metabolite transporter (DMT) superfamily. 10 TMS drug/metabolite exporter (DME) (TC 2.A.7.3) family.</text>
</comment>
<evidence type="ECO:0000256" key="7">
    <source>
        <dbReference type="SAM" id="Phobius"/>
    </source>
</evidence>
<evidence type="ECO:0000256" key="6">
    <source>
        <dbReference type="SAM" id="MobiDB-lite"/>
    </source>
</evidence>
<dbReference type="EMBL" id="JBHTCM010000010">
    <property type="protein sequence ID" value="MFC7333856.1"/>
    <property type="molecule type" value="Genomic_DNA"/>
</dbReference>
<feature type="transmembrane region" description="Helical" evidence="7">
    <location>
        <begin position="61"/>
        <end position="85"/>
    </location>
</feature>
<evidence type="ECO:0000256" key="3">
    <source>
        <dbReference type="ARBA" id="ARBA00022692"/>
    </source>
</evidence>
<keyword evidence="3 7" id="KW-0812">Transmembrane</keyword>
<feature type="domain" description="EamA" evidence="8">
    <location>
        <begin position="173"/>
        <end position="303"/>
    </location>
</feature>
<feature type="domain" description="EamA" evidence="8">
    <location>
        <begin position="33"/>
        <end position="164"/>
    </location>
</feature>
<protein>
    <submittedName>
        <fullName evidence="9">DMT family transporter</fullName>
    </submittedName>
</protein>
<feature type="transmembrane region" description="Helical" evidence="7">
    <location>
        <begin position="149"/>
        <end position="167"/>
    </location>
</feature>
<comment type="caution">
    <text evidence="9">The sequence shown here is derived from an EMBL/GenBank/DDBJ whole genome shotgun (WGS) entry which is preliminary data.</text>
</comment>
<feature type="region of interest" description="Disordered" evidence="6">
    <location>
        <begin position="1"/>
        <end position="24"/>
    </location>
</feature>
<comment type="subcellular location">
    <subcellularLocation>
        <location evidence="1">Membrane</location>
        <topology evidence="1">Multi-pass membrane protein</topology>
    </subcellularLocation>
</comment>
<dbReference type="SUPFAM" id="SSF103481">
    <property type="entry name" value="Multidrug resistance efflux transporter EmrE"/>
    <property type="match status" value="2"/>
</dbReference>
<dbReference type="PANTHER" id="PTHR22911:SF6">
    <property type="entry name" value="SOLUTE CARRIER FAMILY 35 MEMBER G1"/>
    <property type="match status" value="1"/>
</dbReference>
<proteinExistence type="inferred from homology"/>
<dbReference type="RefSeq" id="WP_377359204.1">
    <property type="nucleotide sequence ID" value="NZ_JBHTCM010000010.1"/>
</dbReference>
<keyword evidence="4 7" id="KW-1133">Transmembrane helix</keyword>
<sequence length="317" mass="33410">MPPGPPLPHPPLPPPVPPQPPAGGGKPLSVNLRGVLWMLLSALGFACMGAVVKLLGGRLDAMQIVFFRALVGVLAVLPFIARAGWATAWPRYPDRHLVRGLTGLAAIVCSFYALTMLPLATVTSITFAQPLFMIVIAVLFLGETVRWRRWTATIVGFLGVLVMLRPGAGMVEWAALAALGNALFVAASAAQVKAMPDDDRELTLLLSFQVVSAVALVGPAWLVWTPPTPAEWLLLGLMGLLGVGSQAAVIRAYRVGAEASFVAPFDYVRLPVAAALGFWIFGEGVDIWTAVGAGIIVASTLYIARRGGRLAAPAPRG</sequence>
<accession>A0ABW2KUX3</accession>
<feature type="compositionally biased region" description="Pro residues" evidence="6">
    <location>
        <begin position="1"/>
        <end position="21"/>
    </location>
</feature>
<gene>
    <name evidence="9" type="ORF">ACFQPS_11845</name>
</gene>
<evidence type="ECO:0000313" key="9">
    <source>
        <dbReference type="EMBL" id="MFC7333856.1"/>
    </source>
</evidence>
<dbReference type="InterPro" id="IPR000620">
    <property type="entry name" value="EamA_dom"/>
</dbReference>
<feature type="transmembrane region" description="Helical" evidence="7">
    <location>
        <begin position="230"/>
        <end position="249"/>
    </location>
</feature>
<evidence type="ECO:0000256" key="2">
    <source>
        <dbReference type="ARBA" id="ARBA00009853"/>
    </source>
</evidence>
<evidence type="ECO:0000313" key="10">
    <source>
        <dbReference type="Proteomes" id="UP001596456"/>
    </source>
</evidence>
<name>A0ABW2KUX3_9PROT</name>
<dbReference type="Pfam" id="PF00892">
    <property type="entry name" value="EamA"/>
    <property type="match status" value="2"/>
</dbReference>
<organism evidence="9 10">
    <name type="scientific">Rhodocista pekingensis</name>
    <dbReference type="NCBI Taxonomy" id="201185"/>
    <lineage>
        <taxon>Bacteria</taxon>
        <taxon>Pseudomonadati</taxon>
        <taxon>Pseudomonadota</taxon>
        <taxon>Alphaproteobacteria</taxon>
        <taxon>Rhodospirillales</taxon>
        <taxon>Azospirillaceae</taxon>
        <taxon>Rhodocista</taxon>
    </lineage>
</organism>
<dbReference type="InterPro" id="IPR037185">
    <property type="entry name" value="EmrE-like"/>
</dbReference>
<dbReference type="PANTHER" id="PTHR22911">
    <property type="entry name" value="ACYL-MALONYL CONDENSING ENZYME-RELATED"/>
    <property type="match status" value="1"/>
</dbReference>
<feature type="transmembrane region" description="Helical" evidence="7">
    <location>
        <begin position="35"/>
        <end position="55"/>
    </location>
</feature>
<evidence type="ECO:0000256" key="1">
    <source>
        <dbReference type="ARBA" id="ARBA00004141"/>
    </source>
</evidence>
<dbReference type="Proteomes" id="UP001596456">
    <property type="component" value="Unassembled WGS sequence"/>
</dbReference>
<feature type="transmembrane region" description="Helical" evidence="7">
    <location>
        <begin position="120"/>
        <end position="142"/>
    </location>
</feature>
<evidence type="ECO:0000259" key="8">
    <source>
        <dbReference type="Pfam" id="PF00892"/>
    </source>
</evidence>
<reference evidence="10" key="1">
    <citation type="journal article" date="2019" name="Int. J. Syst. Evol. Microbiol.">
        <title>The Global Catalogue of Microorganisms (GCM) 10K type strain sequencing project: providing services to taxonomists for standard genome sequencing and annotation.</title>
        <authorList>
            <consortium name="The Broad Institute Genomics Platform"/>
            <consortium name="The Broad Institute Genome Sequencing Center for Infectious Disease"/>
            <person name="Wu L."/>
            <person name="Ma J."/>
        </authorList>
    </citation>
    <scope>NUCLEOTIDE SEQUENCE [LARGE SCALE GENOMIC DNA]</scope>
    <source>
        <strain evidence="10">CGMCC 1.16275</strain>
    </source>
</reference>